<dbReference type="AlphaFoldDB" id="A0AAD4LHM8"/>
<feature type="region of interest" description="Disordered" evidence="1">
    <location>
        <begin position="873"/>
        <end position="948"/>
    </location>
</feature>
<evidence type="ECO:0000313" key="3">
    <source>
        <dbReference type="EMBL" id="KAH8992500.1"/>
    </source>
</evidence>
<feature type="region of interest" description="Disordered" evidence="1">
    <location>
        <begin position="1127"/>
        <end position="1184"/>
    </location>
</feature>
<keyword evidence="2" id="KW-0812">Transmembrane</keyword>
<feature type="compositionally biased region" description="Polar residues" evidence="1">
    <location>
        <begin position="1037"/>
        <end position="1048"/>
    </location>
</feature>
<dbReference type="InterPro" id="IPR011990">
    <property type="entry name" value="TPR-like_helical_dom_sf"/>
</dbReference>
<feature type="transmembrane region" description="Helical" evidence="2">
    <location>
        <begin position="46"/>
        <end position="63"/>
    </location>
</feature>
<feature type="region of interest" description="Disordered" evidence="1">
    <location>
        <begin position="184"/>
        <end position="250"/>
    </location>
</feature>
<feature type="region of interest" description="Disordered" evidence="1">
    <location>
        <begin position="846"/>
        <end position="865"/>
    </location>
</feature>
<name>A0AAD4LHM8_9AGAM</name>
<keyword evidence="2" id="KW-0472">Membrane</keyword>
<gene>
    <name evidence="3" type="ORF">EDB92DRAFT_576512</name>
</gene>
<feature type="compositionally biased region" description="Basic and acidic residues" evidence="1">
    <location>
        <begin position="925"/>
        <end position="935"/>
    </location>
</feature>
<evidence type="ECO:0000256" key="2">
    <source>
        <dbReference type="SAM" id="Phobius"/>
    </source>
</evidence>
<evidence type="ECO:0000256" key="1">
    <source>
        <dbReference type="SAM" id="MobiDB-lite"/>
    </source>
</evidence>
<feature type="region of interest" description="Disordered" evidence="1">
    <location>
        <begin position="968"/>
        <end position="987"/>
    </location>
</feature>
<keyword evidence="4" id="KW-1185">Reference proteome</keyword>
<feature type="compositionally biased region" description="Gly residues" evidence="1">
    <location>
        <begin position="1025"/>
        <end position="1035"/>
    </location>
</feature>
<feature type="region of interest" description="Disordered" evidence="1">
    <location>
        <begin position="1002"/>
        <end position="1095"/>
    </location>
</feature>
<feature type="transmembrane region" description="Helical" evidence="2">
    <location>
        <begin position="70"/>
        <end position="88"/>
    </location>
</feature>
<reference evidence="3" key="1">
    <citation type="submission" date="2022-01" db="EMBL/GenBank/DDBJ databases">
        <title>Comparative genomics reveals a dynamic genome evolution in the ectomycorrhizal milk-cap (Lactarius) mushrooms.</title>
        <authorList>
            <consortium name="DOE Joint Genome Institute"/>
            <person name="Lebreton A."/>
            <person name="Tang N."/>
            <person name="Kuo A."/>
            <person name="LaButti K."/>
            <person name="Drula E."/>
            <person name="Barry K."/>
            <person name="Clum A."/>
            <person name="Lipzen A."/>
            <person name="Mousain D."/>
            <person name="Ng V."/>
            <person name="Wang R."/>
            <person name="Wang X."/>
            <person name="Dai Y."/>
            <person name="Henrissat B."/>
            <person name="Grigoriev I.V."/>
            <person name="Guerin-Laguette A."/>
            <person name="Yu F."/>
            <person name="Martin F.M."/>
        </authorList>
    </citation>
    <scope>NUCLEOTIDE SEQUENCE</scope>
    <source>
        <strain evidence="3">QP</strain>
    </source>
</reference>
<comment type="caution">
    <text evidence="3">The sequence shown here is derived from an EMBL/GenBank/DDBJ whole genome shotgun (WGS) entry which is preliminary data.</text>
</comment>
<sequence length="1184" mass="126509">MLGGLRVPVPNGTASDNALALNEIQLALSNISSNLSKLAPVERRHVVPPAIAALVHLVFLVLIRQPIENIISAVFFTIMLTGFAWPVWTTLKPMHRRLDEVNVRMEVLQHSVESIKLAVSRLSTVNHVHDIYPVPSDTVEEPPSLQRETLEPNAHSIESKEVPQMVMQDEVPVYVEEPEPFKVSATVTPEPERDDEPPAIVDEREPTSVTLEPTVSEPPASVVHPDPIQAPAEPEVHDGPPATTDKPDPIPMPVGPSGNNELNVDHPTIFVSPAPPEPARVERTIVVPVEQPTRRPESSFGHWSSTLLEIKHRIEPLASGTLQRLPQSNQRGPFDLFALRRIALRLLMYCASIPTADFATPNGFLGPSTLVPYYPTGDLDADRNVAFTTALDCLDELETLLTGNAKAEIAAALSELAQALSDLGLHGYASSVSGFALEILRDLYTAEPNQFRSRIASVQSLRANIFVDLRQNDDAAVAGEEAVTILKEHGETRPELVYAMLNYAVLLGSTGQGEPAAAVAFELMEYIDDSTNLRPDLVLISPLCRLFSANAYTELDSDLALSEVDRAIEASRASLDANSRVVLAGALLTKSKILSSKGQNDPAYAISTEAVTLFRSASVDHPVFSFLHAHALFTHSHQLSMANRRGDSYSTIQEAVELLQNLQSSAPVATKRPLAWALYELAKYRHKGGDKQTLRNELQIAETSVSMFREVLPLDYAGLADALYLYADRMLELDNNREAATYAEESVQYFREAREASPQKYALDLIFSLSLASSCLACTERGRDALEYAKQAVAMQHERKDDGDAQYSNHLRQLLMDVVFRSTEMDMEKDALPWMQELSQLGPIDTGNVLVRRGGKPQPSNDTRFKKETSFWMDSSNSAPQSNHESTSSVGVRSPTPTLTPPPQMDKGKGKEVAQSAGSSTFAPRVDKGKARETAPENPFSPSSDTRRLSLTEEEILSPAAAAAAAQRRRDALAGGRGSSFSPGNNKNDLLSSLLGMGGVGGRTLGGATGPTQSGNEDPLSSLLGMGGRTLGGATGPSNNDPLSSLLGTSRMGGRTPATPSSPPPTGPAGRPLGSPIQQTTRAPPATGRAGGGRLSGMAGLESLLGGLGGLGPGGGGLGGLGGSGFDPAMFGPDFFGPGSDKDKADGGNKVTPGAGTEGGGDNTPRSGTWSGVGIQSKLSDDST</sequence>
<accession>A0AAD4LHM8</accession>
<dbReference type="Proteomes" id="UP001201163">
    <property type="component" value="Unassembled WGS sequence"/>
</dbReference>
<proteinExistence type="predicted"/>
<dbReference type="SUPFAM" id="SSF48452">
    <property type="entry name" value="TPR-like"/>
    <property type="match status" value="1"/>
</dbReference>
<organism evidence="3 4">
    <name type="scientific">Lactarius akahatsu</name>
    <dbReference type="NCBI Taxonomy" id="416441"/>
    <lineage>
        <taxon>Eukaryota</taxon>
        <taxon>Fungi</taxon>
        <taxon>Dikarya</taxon>
        <taxon>Basidiomycota</taxon>
        <taxon>Agaricomycotina</taxon>
        <taxon>Agaricomycetes</taxon>
        <taxon>Russulales</taxon>
        <taxon>Russulaceae</taxon>
        <taxon>Lactarius</taxon>
    </lineage>
</organism>
<protein>
    <submittedName>
        <fullName evidence="3">Uncharacterized protein</fullName>
    </submittedName>
</protein>
<dbReference type="EMBL" id="JAKELL010000022">
    <property type="protein sequence ID" value="KAH8992500.1"/>
    <property type="molecule type" value="Genomic_DNA"/>
</dbReference>
<evidence type="ECO:0000313" key="4">
    <source>
        <dbReference type="Proteomes" id="UP001201163"/>
    </source>
</evidence>
<dbReference type="Gene3D" id="1.25.40.10">
    <property type="entry name" value="Tetratricopeptide repeat domain"/>
    <property type="match status" value="2"/>
</dbReference>
<keyword evidence="2" id="KW-1133">Transmembrane helix</keyword>
<feature type="compositionally biased region" description="Polar residues" evidence="1">
    <location>
        <begin position="873"/>
        <end position="897"/>
    </location>
</feature>